<dbReference type="Pfam" id="PF00109">
    <property type="entry name" value="ketoacyl-synt"/>
    <property type="match status" value="3"/>
</dbReference>
<dbReference type="PROSITE" id="PS00606">
    <property type="entry name" value="KS3_1"/>
    <property type="match status" value="3"/>
</dbReference>
<dbReference type="Pfam" id="PF08659">
    <property type="entry name" value="KR"/>
    <property type="match status" value="3"/>
</dbReference>
<dbReference type="CDD" id="cd08956">
    <property type="entry name" value="KR_3_FAS_SDR_x"/>
    <property type="match status" value="3"/>
</dbReference>
<feature type="domain" description="PKS/mFAS DH" evidence="9">
    <location>
        <begin position="4195"/>
        <end position="4460"/>
    </location>
</feature>
<evidence type="ECO:0000256" key="3">
    <source>
        <dbReference type="ARBA" id="ARBA00022679"/>
    </source>
</evidence>
<keyword evidence="11" id="KW-1185">Reference proteome</keyword>
<feature type="domain" description="Ketosynthase family 3 (KS3)" evidence="8">
    <location>
        <begin position="1690"/>
        <end position="2111"/>
    </location>
</feature>
<evidence type="ECO:0000256" key="5">
    <source>
        <dbReference type="PROSITE-ProRule" id="PRU01363"/>
    </source>
</evidence>
<dbReference type="InterPro" id="IPR016039">
    <property type="entry name" value="Thiolase-like"/>
</dbReference>
<feature type="compositionally biased region" description="Polar residues" evidence="6">
    <location>
        <begin position="4304"/>
        <end position="4315"/>
    </location>
</feature>
<feature type="domain" description="Carrier" evidence="7">
    <location>
        <begin position="1597"/>
        <end position="1672"/>
    </location>
</feature>
<dbReference type="PANTHER" id="PTHR43775">
    <property type="entry name" value="FATTY ACID SYNTHASE"/>
    <property type="match status" value="1"/>
</dbReference>
<feature type="active site" description="Proton donor; for dehydratase activity" evidence="5">
    <location>
        <position position="1082"/>
    </location>
</feature>
<feature type="domain" description="Ketosynthase family 3 (KS3)" evidence="8">
    <location>
        <begin position="28"/>
        <end position="449"/>
    </location>
</feature>
<organism evidence="10 11">
    <name type="scientific">Lentzea flava</name>
    <dbReference type="NCBI Taxonomy" id="103732"/>
    <lineage>
        <taxon>Bacteria</taxon>
        <taxon>Bacillati</taxon>
        <taxon>Actinomycetota</taxon>
        <taxon>Actinomycetes</taxon>
        <taxon>Pseudonocardiales</taxon>
        <taxon>Pseudonocardiaceae</taxon>
        <taxon>Lentzea</taxon>
    </lineage>
</organism>
<dbReference type="Gene3D" id="3.40.50.720">
    <property type="entry name" value="NAD(P)-binding Rossmann-like Domain"/>
    <property type="match status" value="3"/>
</dbReference>
<protein>
    <recommendedName>
        <fullName evidence="12">Acyl transferase domain-containing protein</fullName>
    </recommendedName>
</protein>
<feature type="active site" description="Proton acceptor; for dehydratase activity" evidence="5">
    <location>
        <position position="920"/>
    </location>
</feature>
<dbReference type="InterPro" id="IPR042104">
    <property type="entry name" value="PKS_dehydratase_sf"/>
</dbReference>
<dbReference type="Gene3D" id="3.30.70.3290">
    <property type="match status" value="3"/>
</dbReference>
<dbReference type="InterPro" id="IPR014031">
    <property type="entry name" value="Ketoacyl_synth_C"/>
</dbReference>
<dbReference type="SUPFAM" id="SSF51735">
    <property type="entry name" value="NAD(P)-binding Rossmann-fold domains"/>
    <property type="match status" value="6"/>
</dbReference>
<dbReference type="InterPro" id="IPR001227">
    <property type="entry name" value="Ac_transferase_dom_sf"/>
</dbReference>
<keyword evidence="1" id="KW-0596">Phosphopantetheine</keyword>
<dbReference type="Gene3D" id="3.10.129.110">
    <property type="entry name" value="Polyketide synthase dehydratase"/>
    <property type="match status" value="3"/>
</dbReference>
<dbReference type="InterPro" id="IPR049551">
    <property type="entry name" value="PKS_DH_C"/>
</dbReference>
<accession>A0ABQ2UG14</accession>
<dbReference type="Gene3D" id="3.40.47.10">
    <property type="match status" value="3"/>
</dbReference>
<dbReference type="InterPro" id="IPR006162">
    <property type="entry name" value="Ppantetheine_attach_site"/>
</dbReference>
<dbReference type="SMART" id="SM00827">
    <property type="entry name" value="PKS_AT"/>
    <property type="match status" value="3"/>
</dbReference>
<feature type="region of interest" description="N-terminal hotdog fold" evidence="5">
    <location>
        <begin position="888"/>
        <end position="1011"/>
    </location>
</feature>
<sequence length="5057" mass="531875">MLAGFLRDELFGADQALPVLPALTSTSDDPIVIVGMACRYPGGVTTPEQLWDLVIEGRDAITEFPTNRGWDLDSLYHPDPDHVGTSYTKSGGFIHDADLFDPEFFGMSPREAMSTDAQQRLLLEASWEALERAGIDPVALKGSPTGVFAGVMYNDYSLLLEGDSEGYQTTGGSPSVVSGRVSYTFGFEGPAVTLDTACSSSLVAMHWAMQALRAGECSLALAGGVTVLASPGAFIGFSRQRGLSPDGRCKAFSDSADGVGWSEGVGVVVLERLSDARRNGHTVLAVVRGSAVNQDGASNGLTAPNGPSQQRVIRQALASAGLSTADVDVVEAHGTGTTLGDPIEAQALLATYGQDRSEPLLLGSIKSNIGHTQAAAGVAGVIKMVQALRHGVVPQTLHIDSPSSHVDWEAGSVRLLTGNTEWPAVGRARRAAVSSFGVSGTNAHVILEAPELSDLPEMIGMGTSVSPGGAPAGIDPAVNGTAGSAPVGVPAPLVVSAKSRASLKAQVERISALVDSGVSAVDVGFSLVTTRALFEHRAVVWNGVELASGVVRNRPLAVVFSGQGSQRVGMARELYEAFPVFAEALDAALVNLDPALREVMWGDDQEALNQTGFAQPAIFAVEVALFRLLEWFGVKPDHLVGHSIGEIAAAHVAGVLSLEDACLLVTARSALMQALPEGGAMVSVVASEEEVVPHLSANVSIAAVNGPRSVVIAGVEDEVLAVAERWKHKRLNVSHAFHSPLMEPMLDDFREAIAEIRFAEPVVPISASGDVTTAEYWVRHVRDAVRFHDNVTRLGDVTLVEVGPDAQLTAMVDGLIPTLTRVKSDVESMLTALGQVHVDGVNVDWTRFYEGGKRVELPTYPFNRQRYWPASAGRASDASGLGLVGVAHPLLGAAVELAEGEGVVFTSRVSLSTHSWLADHVIMGRTLVPAAVLIELALRAADEVGLDRVDDLTLAAPLVLPERGAVQIQLKVGTDHGGRRQFAIHSRPEDAPDGPWTQHATGFLARGTTSNHFETTVWPPAGAVAMDYEECYERFATVGFAYGHAFQNLKAAWRVGDEIYAELSLPEDVDGTAYGLHPALLDSALHAALLDETLDAGLPFSWEGVSLHATGASELRVKLTRDEGGMRRTIALADVTGAPVATVEAVVVRAVNAEQLAEARQSELFGLEWVPVTQEDIAAPESVAVLGPDVLGLGFPVVDAIADTDAGLVLVPVVGGDDVLAGTHATTSRVLELVQEWISSGRGGKLTFVTRGATTGDDLGAAAVWGLVRSAQSEHPQRFGLIDLCGNNLSTAMVSVAFGVDEPQLVVRDGQVLAARLARITNEPAEVRWEGKVLVTGGTGGLGAVVAKHLVEAHGVRELLLVSRRGQADTAELEALGAQVTVAACDVTDRDAVAELLARHEVRGVVHAAGVLDDGVIESMTPERVANVVKPKADAAWHLHELTSDLTAFVVFSSAAGVFGNAGQANYAAGNAFLDALAAHRKAQGLPATSMAWGVWSGVSGMTGELTEAEAARMTAAGLPPITVRQGLELFDAAVASGAALTVPVRLDLATLRARGAVAPLLQGLIRVKTRRAAAGSATASGLVQKLGAMNVADRRAALVDLVRTQVSAVLGHSSIDAVDATRAFQDLGFDSLTAVELRNQLTEATGLRLPATLVFDYPTAIALADHLHAELFGAVQESSELPALVSTSDDPIVIVGMACRFPGGVTSPETLWDLVVNGVDAITPFPTNRGWDLDSLFHPDPDHLGTSYARAGGFLHDADQFDPAFFGMSPREALGTDGQQRILLETTWEALERAGIDPTSLRGSRTGVFAGVMYSDYAQILEADSEGHQGAGTSPSVVSGRVSYTFGFEGPSVSIDTACSSSLVAMHLAAQALRAGECTLALAGGVTVMSTPGAFVGFSRQRGLAEDGRCKAFSDSADGVGWSEGVGLLVMERQSDAVRNGHTILAVVRGSAINQDGASNGLTAPNGPSQQRVIRQALASAGLSTADVDAVEAHGTGTTLGDPIEAQALLATYGQDRSVPLLLGGIKSNIGHTQAAAGVAGVIKMVQAMRHGVVPPTLHVTEPSTHVDWSEGAVELVTEPTPWPEVSRPRRAGVSSFGLSGTNAHVILEAPEVSDLPEMIGMGTSVSPGGAPAGIDPAANGTAGEAAAGNAAAAGSGGLAEAVPFVVSAKTAEALPGQVERVKAAQGAPEDIAHSLLTTRAQFDHRAVVLGDEVLAQGTAQSQRSLAVLFSGQGSQRVGMGRELYEAFPVFAEALDAVLMYLDPAVREVMWGDDQEALNQTGFTQPALFAVEVALYRLVESWGVRPDQVAGHSIGEIAAAHVAGVLSLEDACLLVTARAALMQNLPAGGAMVSLIASEEEVTPHLTERVSIAAINGPRSVVIAGDEDEVLRIAERWKSKRLKVSHAFHSPLMEPMLDDFREALAEVTFSQPSIPVVASGDVTTVEYWVGHVRDAVRFHENVEKLRERGATTFLEVGPDGVLSALVEDAIPVLRKDRGERVAALTALARLHVDGVKVDWSVFCRGGRKIDLPTYAFHHQRYWPAVRIGGDDASGIGMVAVGHPLLIASAELADGEGFLFTSRLALRTHPWIRNHTIMGRVMVPGAALVELALRAGDEVGLDRLEELTLSAPVVLPEHGGLALQMKVSAGEERRTFTIHARPDEGGDAPWTQVVSGVLAKGEQRVEFDASVWPPQAEAVDVEGCYEKFAEAGFAYDGMFRGLRAAWRDGDTTYAEVALPDDVNVKPFGLHPALLDAALHASLLDESGAAGLPFAWENVSLHATGATALRVKMTRDDNGLRIALADPAGNPVASVESLVMRAAAAEQPAELDALFSVQWTPVAVPPAAAGKTVSVLGPDVLGLSVGRVEGLLSLTDTDVVLVPVAGEQNAESVRTTTHRVLELLQEWIREDRDGRLVFVTRGAVEGDDLAGAAVWGLVRSAQTEHPDRFGLIDLDAEESSLATLLGVLDLDEPQLQIRDGEARAARLGRIAAGTGDGAWESPVLVTGGTGGLGRIVARHLVENHGVTELILVSRSGQGDVSELEALGARVSVVACDVADRAALWELLKQHRVRGVVHAAGVLDDGVIESLTPERVDGVLRAKVDAALNLHDLATEATRFVLFSSAAGVFGNAGQGNYAAGNAFLDALATHRQLNGLPGVSLAWGAWDTGMLSAEDAERMRRSGMPAISSELGLRLFDAAVAGTEAAVVPVRLDLGALKQNGDVKPLLRGLIRVKARRKVAGSETASGLVQRLSVLDETGRLDALVDLVRGEVAAVLGYDTIAAVDPARAFQELGFDSLTAVELRNRLTAVTGLKLPATVVFDYPSSAQLAAYLKDELLGAVSEVPDLPALVSTSDDPIVIVGMACRYPGGVSSPEDLWQLVVDGVDAITPFPTNRGWDLDTLFHPDPDHPGTSYVRAGGFLHDADLFDPEFFGMSPREAVATDAQQRLMLETAWEALERAGIAPASLRGSSTGVFAGVMYNDYTQLIGGADSEGFGSTGASPSVISGRVSYALGLEGPSVSIDTACSSSLVALHWAMQALRAGECSLALAGGVTVMSTPGSFVGFSRQRGLAEDGRCKAFSDSADGVGWSEGVGLLVLERQSDAVRNGHTILAVVRGSAINQDGASNGLTAPNGPSQQRVIRQALASAGLTAADVDAVEAHGTGTSLGDPIEAQALMATYGQDRSVPLLLGGIKSNIGHTQAAAGVAGVIKMVQAMRHGVLPRTLHASTPSSHVDWSEGAVELLQENTAWPEVSRPRRAAVSSFGISGTNAHVILEAPEMSDPPEKIGMGSRDPLGASQSGSIPLVVSARSDAALDGQIERIKQVSAPAADIAYSLLTTRTLFDHRAVVLDGEVVARGLAKRKPTAFLFSGQGSQRIGMGRELYETYPVFAEALDTVLQHLDPALREVMWGEDQEALNQTGFAQPALFAVEVALYRLVESFGVTPDHVAGHSIGEVAAAHVAGVLSLEDACLLITARAALMQNLPAGGAMVSVIASEDEVTPYLTGNVSIAAINGPRTVVLAGEEDEVLKIAKQWKYKRLNVSHAFHSPLMEPMLPDFREAIAEITFSEPRIAFQASGDVTTADYWVNHVRDAVRFHDNVTALGDQTFIEIGPDAALTPLVDGAIPVLKRGRSEITGVLTALGQAHVEGVGVDWSPLLRGARRIDLPTYAFRRQSYWPKVVESSGDVKAAGLSGIGHPLLGAAVQLAGQDGHLFTSRIALRTHAWLADHVIMGRALVPGAALVEVALRAAEELGLDTLEELTIAAPLMLPEQGGVQLQVAISAEDGGKRTVTIYSRPEDTDLPWTENASGVLGSSDQQGERLDTWPVGEPVELEGVYDRFAEIGFAYGETFRGLRKAWRHDGAVYAEVALPEGIEPGAFGIHPALLDATLHTALLAEGDQGAGLPFSWEGVKIHATGADSVRVRMTRDESGAMRIVVADPQGNPVAEVESLVVRAVNAGQLAENTTRDALFTLGWTPITVTEPIGAQVAIAGTDHFGLVDHLVAGRVHDTIESADAEVVLTEITAYSDDVVDSAHAAVSDALIAVQEWITSGRGGRLWFVTKNAVAATEGDIPDPVAAAVWGLVRVAQSEHPGSFGLLDLDDRRSSLAVLRQAVNAGEPQVVLRDGEILGGRLTRAERTENTVEYGKVLITGGTGGLGRIIARHLVENHGVGDLVLVNRSGQADVDLDANVTVVACDVSDRGELAELLSTHTPATIIHAAGVLDDATIESLTLDRIDPVLQPKADAAWYLHELAPQANLVLFSSVAGTFGNAGQAAYAAGNAFLDALAALRKAHHQKAASLAWGAWDTGMLSAQDAERLARNGMPAITAELGTTLFDEAIRTGHAHTIPVRLDFGVLRNHEVAPLLRGLVRTKAKKAVAGQETADSLVQRLANLTDQGRTDALLDLVRGQVAEVLGHADGEVIEEDRQFSDLGFDSLTAVELRNRLGGATGLRLPATLVFDYPTPAELVAHLKSELLADAPEAGLPSVLADLDAFERALNAATVDDALHQQIAGRLDVLRTKWASLRNTGTEKDSGTEKDFESASDDEMFAMLDEELGL</sequence>
<dbReference type="InterPro" id="IPR049900">
    <property type="entry name" value="PKS_mFAS_DH"/>
</dbReference>
<evidence type="ECO:0000256" key="4">
    <source>
        <dbReference type="ARBA" id="ARBA00023315"/>
    </source>
</evidence>
<evidence type="ECO:0000256" key="6">
    <source>
        <dbReference type="SAM" id="MobiDB-lite"/>
    </source>
</evidence>
<dbReference type="InterPro" id="IPR055123">
    <property type="entry name" value="SpnB-like_Rossmann"/>
</dbReference>
<keyword evidence="3" id="KW-0808">Transferase</keyword>
<dbReference type="EMBL" id="BMRE01000007">
    <property type="protein sequence ID" value="GGU31467.1"/>
    <property type="molecule type" value="Genomic_DNA"/>
</dbReference>
<feature type="domain" description="Carrier" evidence="7">
    <location>
        <begin position="3260"/>
        <end position="3335"/>
    </location>
</feature>
<dbReference type="InterPro" id="IPR014043">
    <property type="entry name" value="Acyl_transferase_dom"/>
</dbReference>
<dbReference type="InterPro" id="IPR020806">
    <property type="entry name" value="PKS_PP-bd"/>
</dbReference>
<feature type="active site" description="Proton acceptor; for dehydratase activity" evidence="5">
    <location>
        <position position="4227"/>
    </location>
</feature>
<dbReference type="InterPro" id="IPR057326">
    <property type="entry name" value="KR_dom"/>
</dbReference>
<dbReference type="SMART" id="SM00822">
    <property type="entry name" value="PKS_KR"/>
    <property type="match status" value="3"/>
</dbReference>
<dbReference type="Pfam" id="PF02801">
    <property type="entry name" value="Ketoacyl-synt_C"/>
    <property type="match status" value="3"/>
</dbReference>
<feature type="active site" description="Proton acceptor; for dehydratase activity" evidence="5">
    <location>
        <position position="2594"/>
    </location>
</feature>
<evidence type="ECO:0000256" key="1">
    <source>
        <dbReference type="ARBA" id="ARBA00022450"/>
    </source>
</evidence>
<dbReference type="SMART" id="SM00826">
    <property type="entry name" value="PKS_DH"/>
    <property type="match status" value="3"/>
</dbReference>
<feature type="domain" description="PKS/mFAS DH" evidence="9">
    <location>
        <begin position="888"/>
        <end position="1157"/>
    </location>
</feature>
<dbReference type="SUPFAM" id="SSF55048">
    <property type="entry name" value="Probable ACP-binding domain of malonyl-CoA ACP transacylase"/>
    <property type="match status" value="3"/>
</dbReference>
<dbReference type="InterPro" id="IPR036291">
    <property type="entry name" value="NAD(P)-bd_dom_sf"/>
</dbReference>
<dbReference type="InterPro" id="IPR020841">
    <property type="entry name" value="PKS_Beta-ketoAc_synthase_dom"/>
</dbReference>
<gene>
    <name evidence="10" type="ORF">GCM10010178_24740</name>
</gene>
<dbReference type="InterPro" id="IPR032821">
    <property type="entry name" value="PKS_assoc"/>
</dbReference>
<reference evidence="11" key="1">
    <citation type="journal article" date="2019" name="Int. J. Syst. Evol. Microbiol.">
        <title>The Global Catalogue of Microorganisms (GCM) 10K type strain sequencing project: providing services to taxonomists for standard genome sequencing and annotation.</title>
        <authorList>
            <consortium name="The Broad Institute Genomics Platform"/>
            <consortium name="The Broad Institute Genome Sequencing Center for Infectious Disease"/>
            <person name="Wu L."/>
            <person name="Ma J."/>
        </authorList>
    </citation>
    <scope>NUCLEOTIDE SEQUENCE [LARGE SCALE GENOMIC DNA]</scope>
    <source>
        <strain evidence="11">JCM 3296</strain>
    </source>
</reference>
<dbReference type="Pfam" id="PF16197">
    <property type="entry name" value="KAsynt_C_assoc"/>
    <property type="match status" value="2"/>
</dbReference>
<dbReference type="InterPro" id="IPR009081">
    <property type="entry name" value="PP-bd_ACP"/>
</dbReference>
<dbReference type="InterPro" id="IPR018201">
    <property type="entry name" value="Ketoacyl_synth_AS"/>
</dbReference>
<dbReference type="InterPro" id="IPR036736">
    <property type="entry name" value="ACP-like_sf"/>
</dbReference>
<dbReference type="InterPro" id="IPR020807">
    <property type="entry name" value="PKS_DH"/>
</dbReference>
<keyword evidence="4" id="KW-0012">Acyltransferase</keyword>
<feature type="region of interest" description="Disordered" evidence="6">
    <location>
        <begin position="4302"/>
        <end position="4321"/>
    </location>
</feature>
<dbReference type="InterPro" id="IPR014030">
    <property type="entry name" value="Ketoacyl_synth_N"/>
</dbReference>
<evidence type="ECO:0000259" key="7">
    <source>
        <dbReference type="PROSITE" id="PS50075"/>
    </source>
</evidence>
<feature type="region of interest" description="C-terminal hotdog fold" evidence="5">
    <location>
        <begin position="4326"/>
        <end position="4460"/>
    </location>
</feature>
<dbReference type="Pfam" id="PF21089">
    <property type="entry name" value="PKS_DH_N"/>
    <property type="match status" value="3"/>
</dbReference>
<dbReference type="SMART" id="SM01294">
    <property type="entry name" value="PKS_PP_betabranch"/>
    <property type="match status" value="3"/>
</dbReference>
<dbReference type="PROSITE" id="PS52019">
    <property type="entry name" value="PKS_MFAS_DH"/>
    <property type="match status" value="3"/>
</dbReference>
<dbReference type="SMART" id="SM00823">
    <property type="entry name" value="PKS_PP"/>
    <property type="match status" value="3"/>
</dbReference>
<dbReference type="Pfam" id="PF00550">
    <property type="entry name" value="PP-binding"/>
    <property type="match status" value="3"/>
</dbReference>
<dbReference type="Gene3D" id="3.40.366.10">
    <property type="entry name" value="Malonyl-Coenzyme A Acyl Carrier Protein, domain 2"/>
    <property type="match status" value="3"/>
</dbReference>
<evidence type="ECO:0000256" key="2">
    <source>
        <dbReference type="ARBA" id="ARBA00022553"/>
    </source>
</evidence>
<dbReference type="InterPro" id="IPR050091">
    <property type="entry name" value="PKS_NRPS_Biosynth_Enz"/>
</dbReference>
<dbReference type="Pfam" id="PF14765">
    <property type="entry name" value="PS-DH"/>
    <property type="match status" value="3"/>
</dbReference>
<feature type="domain" description="Ketosynthase family 3 (KS3)" evidence="8">
    <location>
        <begin position="3353"/>
        <end position="3775"/>
    </location>
</feature>
<dbReference type="Pfam" id="PF00698">
    <property type="entry name" value="Acyl_transf_1"/>
    <property type="match status" value="3"/>
</dbReference>
<feature type="region of interest" description="N-terminal hotdog fold" evidence="5">
    <location>
        <begin position="2562"/>
        <end position="2684"/>
    </location>
</feature>
<dbReference type="SUPFAM" id="SSF47336">
    <property type="entry name" value="ACP-like"/>
    <property type="match status" value="3"/>
</dbReference>
<dbReference type="SUPFAM" id="SSF53901">
    <property type="entry name" value="Thiolase-like"/>
    <property type="match status" value="3"/>
</dbReference>
<dbReference type="SMART" id="SM00825">
    <property type="entry name" value="PKS_KS"/>
    <property type="match status" value="3"/>
</dbReference>
<dbReference type="InterPro" id="IPR049552">
    <property type="entry name" value="PKS_DH_N"/>
</dbReference>
<dbReference type="InterPro" id="IPR016035">
    <property type="entry name" value="Acyl_Trfase/lysoPLipase"/>
</dbReference>
<evidence type="ECO:0008006" key="12">
    <source>
        <dbReference type="Google" id="ProtNLM"/>
    </source>
</evidence>
<evidence type="ECO:0000313" key="11">
    <source>
        <dbReference type="Proteomes" id="UP000649573"/>
    </source>
</evidence>
<dbReference type="Proteomes" id="UP000649573">
    <property type="component" value="Unassembled WGS sequence"/>
</dbReference>
<comment type="caution">
    <text evidence="10">The sequence shown here is derived from an EMBL/GenBank/DDBJ whole genome shotgun (WGS) entry which is preliminary data.</text>
</comment>
<feature type="region of interest" description="C-terminal hotdog fold" evidence="5">
    <location>
        <begin position="2695"/>
        <end position="2827"/>
    </location>
</feature>
<proteinExistence type="predicted"/>
<dbReference type="CDD" id="cd00833">
    <property type="entry name" value="PKS"/>
    <property type="match status" value="3"/>
</dbReference>
<feature type="domain" description="Carrier" evidence="7">
    <location>
        <begin position="4899"/>
        <end position="4974"/>
    </location>
</feature>
<feature type="active site" description="Proton donor; for dehydratase activity" evidence="5">
    <location>
        <position position="4385"/>
    </location>
</feature>
<dbReference type="Gene3D" id="1.10.1200.10">
    <property type="entry name" value="ACP-like"/>
    <property type="match status" value="3"/>
</dbReference>
<dbReference type="Pfam" id="PF22953">
    <property type="entry name" value="SpnB_Rossmann"/>
    <property type="match status" value="3"/>
</dbReference>
<feature type="domain" description="PKS/mFAS DH" evidence="9">
    <location>
        <begin position="2562"/>
        <end position="2827"/>
    </location>
</feature>
<name>A0ABQ2UG14_9PSEU</name>
<feature type="active site" description="Proton donor; for dehydratase activity" evidence="5">
    <location>
        <position position="2754"/>
    </location>
</feature>
<dbReference type="SUPFAM" id="SSF52151">
    <property type="entry name" value="FabD/lysophospholipase-like"/>
    <property type="match status" value="3"/>
</dbReference>
<feature type="region of interest" description="C-terminal hotdog fold" evidence="5">
    <location>
        <begin position="1023"/>
        <end position="1157"/>
    </location>
</feature>
<evidence type="ECO:0000259" key="9">
    <source>
        <dbReference type="PROSITE" id="PS52019"/>
    </source>
</evidence>
<feature type="region of interest" description="N-terminal hotdog fold" evidence="5">
    <location>
        <begin position="4195"/>
        <end position="4317"/>
    </location>
</feature>
<dbReference type="PROSITE" id="PS52004">
    <property type="entry name" value="KS3_2"/>
    <property type="match status" value="3"/>
</dbReference>
<dbReference type="PROSITE" id="PS00012">
    <property type="entry name" value="PHOSPHOPANTETHEINE"/>
    <property type="match status" value="3"/>
</dbReference>
<dbReference type="InterPro" id="IPR016036">
    <property type="entry name" value="Malonyl_transacylase_ACP-bd"/>
</dbReference>
<dbReference type="PROSITE" id="PS50075">
    <property type="entry name" value="CARRIER"/>
    <property type="match status" value="3"/>
</dbReference>
<evidence type="ECO:0000313" key="10">
    <source>
        <dbReference type="EMBL" id="GGU31467.1"/>
    </source>
</evidence>
<keyword evidence="2" id="KW-0597">Phosphoprotein</keyword>
<dbReference type="PANTHER" id="PTHR43775:SF51">
    <property type="entry name" value="INACTIVE PHENOLPHTHIOCEROL SYNTHESIS POLYKETIDE SYNTHASE TYPE I PKS1-RELATED"/>
    <property type="match status" value="1"/>
</dbReference>
<evidence type="ECO:0000259" key="8">
    <source>
        <dbReference type="PROSITE" id="PS52004"/>
    </source>
</evidence>
<dbReference type="InterPro" id="IPR013968">
    <property type="entry name" value="PKS_KR"/>
</dbReference>